<dbReference type="InterPro" id="IPR014004">
    <property type="entry name" value="Transpt-assoc_nodulatn_dom_bac"/>
</dbReference>
<organism evidence="3 4">
    <name type="scientific">Agrilutibacter niabensis</name>
    <dbReference type="NCBI Taxonomy" id="380628"/>
    <lineage>
        <taxon>Bacteria</taxon>
        <taxon>Pseudomonadati</taxon>
        <taxon>Pseudomonadota</taxon>
        <taxon>Gammaproteobacteria</taxon>
        <taxon>Lysobacterales</taxon>
        <taxon>Lysobacteraceae</taxon>
        <taxon>Agrilutibacter</taxon>
    </lineage>
</organism>
<gene>
    <name evidence="3" type="ORF">J2X04_001344</name>
</gene>
<dbReference type="PROSITE" id="PS50914">
    <property type="entry name" value="BON"/>
    <property type="match status" value="1"/>
</dbReference>
<evidence type="ECO:0000259" key="2">
    <source>
        <dbReference type="PROSITE" id="PS50914"/>
    </source>
</evidence>
<evidence type="ECO:0000313" key="4">
    <source>
        <dbReference type="Proteomes" id="UP001267878"/>
    </source>
</evidence>
<feature type="compositionally biased region" description="Polar residues" evidence="1">
    <location>
        <begin position="147"/>
        <end position="168"/>
    </location>
</feature>
<feature type="domain" description="BON" evidence="2">
    <location>
        <begin position="243"/>
        <end position="311"/>
    </location>
</feature>
<keyword evidence="4" id="KW-1185">Reference proteome</keyword>
<dbReference type="Pfam" id="PF04972">
    <property type="entry name" value="BON"/>
    <property type="match status" value="1"/>
</dbReference>
<dbReference type="InterPro" id="IPR051686">
    <property type="entry name" value="Lipoprotein_DolP"/>
</dbReference>
<proteinExistence type="predicted"/>
<dbReference type="PANTHER" id="PTHR34606:SF15">
    <property type="entry name" value="BON DOMAIN-CONTAINING PROTEIN"/>
    <property type="match status" value="1"/>
</dbReference>
<dbReference type="EMBL" id="JAVDVW010000001">
    <property type="protein sequence ID" value="MDR7098997.1"/>
    <property type="molecule type" value="Genomic_DNA"/>
</dbReference>
<protein>
    <submittedName>
        <fullName evidence="3">Osmotically-inducible protein OsmY</fullName>
    </submittedName>
</protein>
<accession>A0ABU1VNE0</accession>
<name>A0ABU1VNE0_9GAMM</name>
<feature type="compositionally biased region" description="Low complexity" evidence="1">
    <location>
        <begin position="169"/>
        <end position="180"/>
    </location>
</feature>
<evidence type="ECO:0000256" key="1">
    <source>
        <dbReference type="SAM" id="MobiDB-lite"/>
    </source>
</evidence>
<feature type="compositionally biased region" description="Basic and acidic residues" evidence="1">
    <location>
        <begin position="1"/>
        <end position="14"/>
    </location>
</feature>
<feature type="region of interest" description="Disordered" evidence="1">
    <location>
        <begin position="315"/>
        <end position="348"/>
    </location>
</feature>
<feature type="compositionally biased region" description="Basic and acidic residues" evidence="1">
    <location>
        <begin position="93"/>
        <end position="103"/>
    </location>
</feature>
<dbReference type="Gene3D" id="3.30.1340.30">
    <property type="match status" value="1"/>
</dbReference>
<dbReference type="RefSeq" id="WP_310053136.1">
    <property type="nucleotide sequence ID" value="NZ_JAVDVW010000001.1"/>
</dbReference>
<feature type="compositionally biased region" description="Gly residues" evidence="1">
    <location>
        <begin position="338"/>
        <end position="348"/>
    </location>
</feature>
<dbReference type="Proteomes" id="UP001267878">
    <property type="component" value="Unassembled WGS sequence"/>
</dbReference>
<dbReference type="InterPro" id="IPR007055">
    <property type="entry name" value="BON_dom"/>
</dbReference>
<feature type="region of interest" description="Disordered" evidence="1">
    <location>
        <begin position="1"/>
        <end position="217"/>
    </location>
</feature>
<reference evidence="3 4" key="1">
    <citation type="submission" date="2023-07" db="EMBL/GenBank/DDBJ databases">
        <title>Sorghum-associated microbial communities from plants grown in Nebraska, USA.</title>
        <authorList>
            <person name="Schachtman D."/>
        </authorList>
    </citation>
    <scope>NUCLEOTIDE SEQUENCE [LARGE SCALE GENOMIC DNA]</scope>
    <source>
        <strain evidence="3 4">BE187</strain>
    </source>
</reference>
<sequence length="348" mass="38167">MNNRNDDHDRERRPGRYGQARTRYDYGDQSESGRTRHQAQGQGTTGRGEYYGGSQFSERAQGAGWDEDRGSWDYEGGPERYSATGYGEGTEQANREQAYREQAGRQSAGRSPYGSQREYGSQARGSSDYYRGRQGYGAQGSYGSEYNTYGRNQSYGEGSGYTRSNQPRSQQGSQWSGSQGYRSPLQSGSQDYLDEGEMSGYGRAGSPQYGSASDRYGTAPGQYRYGVYGRGYRGVGPKNYTRSDARLTEDINERLTDDDDLDPSDIMVRVADGKVTLEGHVDQRWMKHRAEDIADACTGVKEVDNRIQVISGSRLEQGAGTRGMGARPSQTTGTTTGTPGGTGGTTPH</sequence>
<feature type="compositionally biased region" description="Basic and acidic residues" evidence="1">
    <location>
        <begin position="22"/>
        <end position="34"/>
    </location>
</feature>
<dbReference type="SMART" id="SM00749">
    <property type="entry name" value="BON"/>
    <property type="match status" value="1"/>
</dbReference>
<comment type="caution">
    <text evidence="3">The sequence shown here is derived from an EMBL/GenBank/DDBJ whole genome shotgun (WGS) entry which is preliminary data.</text>
</comment>
<dbReference type="PANTHER" id="PTHR34606">
    <property type="entry name" value="BON DOMAIN-CONTAINING PROTEIN"/>
    <property type="match status" value="1"/>
</dbReference>
<evidence type="ECO:0000313" key="3">
    <source>
        <dbReference type="EMBL" id="MDR7098997.1"/>
    </source>
</evidence>